<dbReference type="InterPro" id="IPR014014">
    <property type="entry name" value="RNA_helicase_DEAD_Q_motif"/>
</dbReference>
<evidence type="ECO:0000259" key="15">
    <source>
        <dbReference type="PROSITE" id="PS51194"/>
    </source>
</evidence>
<keyword evidence="7 12" id="KW-0067">ATP-binding</keyword>
<feature type="domain" description="Helicase ATP-binding" evidence="14">
    <location>
        <begin position="140"/>
        <end position="319"/>
    </location>
</feature>
<evidence type="ECO:0000256" key="2">
    <source>
        <dbReference type="ARBA" id="ARBA00012552"/>
    </source>
</evidence>
<dbReference type="OMA" id="GMPYPKQ"/>
<dbReference type="CDD" id="cd17955">
    <property type="entry name" value="DEADc_DDX49"/>
    <property type="match status" value="1"/>
</dbReference>
<keyword evidence="5 12" id="KW-0378">Hydrolase</keyword>
<evidence type="ECO:0000256" key="10">
    <source>
        <dbReference type="ARBA" id="ARBA00047984"/>
    </source>
</evidence>
<feature type="domain" description="DEAD-box RNA helicase Q" evidence="16">
    <location>
        <begin position="109"/>
        <end position="137"/>
    </location>
</feature>
<organism evidence="17 18">
    <name type="scientific">Exophiala mesophila</name>
    <name type="common">Black yeast-like fungus</name>
    <dbReference type="NCBI Taxonomy" id="212818"/>
    <lineage>
        <taxon>Eukaryota</taxon>
        <taxon>Fungi</taxon>
        <taxon>Dikarya</taxon>
        <taxon>Ascomycota</taxon>
        <taxon>Pezizomycotina</taxon>
        <taxon>Eurotiomycetes</taxon>
        <taxon>Chaetothyriomycetidae</taxon>
        <taxon>Chaetothyriales</taxon>
        <taxon>Herpotrichiellaceae</taxon>
        <taxon>Exophiala</taxon>
    </lineage>
</organism>
<feature type="region of interest" description="Disordered" evidence="13">
    <location>
        <begin position="570"/>
        <end position="591"/>
    </location>
</feature>
<keyword evidence="8" id="KW-0694">RNA-binding</keyword>
<dbReference type="Pfam" id="PF00270">
    <property type="entry name" value="DEAD"/>
    <property type="match status" value="1"/>
</dbReference>
<evidence type="ECO:0000313" key="17">
    <source>
        <dbReference type="EMBL" id="KIV88220.1"/>
    </source>
</evidence>
<proteinExistence type="inferred from homology"/>
<feature type="short sequence motif" description="Q motif" evidence="11">
    <location>
        <begin position="109"/>
        <end position="137"/>
    </location>
</feature>
<dbReference type="SUPFAM" id="SSF52540">
    <property type="entry name" value="P-loop containing nucleoside triphosphate hydrolases"/>
    <property type="match status" value="1"/>
</dbReference>
<comment type="similarity">
    <text evidence="12">Belongs to the DEAD box helicase family.</text>
</comment>
<evidence type="ECO:0000256" key="9">
    <source>
        <dbReference type="ARBA" id="ARBA00023242"/>
    </source>
</evidence>
<comment type="subcellular location">
    <subcellularLocation>
        <location evidence="1">Nucleus</location>
    </subcellularLocation>
</comment>
<evidence type="ECO:0000256" key="3">
    <source>
        <dbReference type="ARBA" id="ARBA00022517"/>
    </source>
</evidence>
<keyword evidence="9" id="KW-0539">Nucleus</keyword>
<dbReference type="GO" id="GO:0016787">
    <property type="term" value="F:hydrolase activity"/>
    <property type="evidence" value="ECO:0007669"/>
    <property type="project" value="UniProtKB-KW"/>
</dbReference>
<dbReference type="Proteomes" id="UP000054302">
    <property type="component" value="Unassembled WGS sequence"/>
</dbReference>
<dbReference type="PROSITE" id="PS51195">
    <property type="entry name" value="Q_MOTIF"/>
    <property type="match status" value="1"/>
</dbReference>
<evidence type="ECO:0000256" key="11">
    <source>
        <dbReference type="PROSITE-ProRule" id="PRU00552"/>
    </source>
</evidence>
<dbReference type="InterPro" id="IPR011545">
    <property type="entry name" value="DEAD/DEAH_box_helicase_dom"/>
</dbReference>
<dbReference type="GO" id="GO:0042254">
    <property type="term" value="P:ribosome biogenesis"/>
    <property type="evidence" value="ECO:0007669"/>
    <property type="project" value="UniProtKB-KW"/>
</dbReference>
<evidence type="ECO:0000256" key="1">
    <source>
        <dbReference type="ARBA" id="ARBA00004123"/>
    </source>
</evidence>
<dbReference type="GO" id="GO:0003723">
    <property type="term" value="F:RNA binding"/>
    <property type="evidence" value="ECO:0007669"/>
    <property type="project" value="UniProtKB-KW"/>
</dbReference>
<feature type="domain" description="Helicase C-terminal" evidence="15">
    <location>
        <begin position="371"/>
        <end position="526"/>
    </location>
</feature>
<dbReference type="RefSeq" id="XP_016219794.1">
    <property type="nucleotide sequence ID" value="XM_016374250.1"/>
</dbReference>
<keyword evidence="4 12" id="KW-0547">Nucleotide-binding</keyword>
<dbReference type="CDD" id="cd18787">
    <property type="entry name" value="SF2_C_DEAD"/>
    <property type="match status" value="1"/>
</dbReference>
<dbReference type="Gene3D" id="3.40.50.300">
    <property type="entry name" value="P-loop containing nucleotide triphosphate hydrolases"/>
    <property type="match status" value="2"/>
</dbReference>
<dbReference type="GO" id="GO:0003724">
    <property type="term" value="F:RNA helicase activity"/>
    <property type="evidence" value="ECO:0007669"/>
    <property type="project" value="UniProtKB-EC"/>
</dbReference>
<dbReference type="GeneID" id="27326982"/>
<feature type="compositionally biased region" description="Basic and acidic residues" evidence="13">
    <location>
        <begin position="514"/>
        <end position="538"/>
    </location>
</feature>
<dbReference type="PANTHER" id="PTHR47959">
    <property type="entry name" value="ATP-DEPENDENT RNA HELICASE RHLE-RELATED"/>
    <property type="match status" value="1"/>
</dbReference>
<dbReference type="GO" id="GO:0005524">
    <property type="term" value="F:ATP binding"/>
    <property type="evidence" value="ECO:0007669"/>
    <property type="project" value="UniProtKB-KW"/>
</dbReference>
<sequence>MAPSKSLPEEPSELESIATESEHLSSSSSDVEEFPNPTPKRRRIATPSQTHDRSSSPSSSSPPPPRKQQTNVAGTPSLSRVKPAPQPTDAFPHVPSTTRHVTSSHPMPTTFSSLSISPWLISSLRALSITQPTPIQASCIPAILQGRDCIGGSRTGSGKTVAFAVPILQQWSVDPFGIYALVLTPTRELALQIYEQFTALGTPQNLKTVLVTGGSDMKAQAVALSQRPHVVVATPGRLADHVLHSGAETIAGLSRSRVVVLDEADRLLASGPGSMLPDLNTCLSALPPPSNRLTLLFTATITPEVRALKDAPRGKDRLPVFVSEIVDADAHPGASKSEGIGGVGQPVATPSLLPPTLRQTYLQVPMTHKDAFLHVLLTVPSLSSPSKSSNVPPSIIIFTNRTDTADILHRTLLHLSHPVTSLHSSLPQSQRSSNLASFRSSKSRILIATDVASRGLDIPTVSFVINYDLPRNPVDYIHRVGRTARAGREGTAISFVGQRDVQLVLAIEEYLSRGGEDSAHHTEEGGRGQEKEKARMEEWSEEGVNVETRVIRGRTLKDVAEARMEALREVEQGRDVSGWRGRRRKQKADRA</sequence>
<feature type="compositionally biased region" description="Polar residues" evidence="13">
    <location>
        <begin position="67"/>
        <end position="78"/>
    </location>
</feature>
<dbReference type="STRING" id="212818.A0A0D1WHC8"/>
<dbReference type="InterPro" id="IPR014001">
    <property type="entry name" value="Helicase_ATP-bd"/>
</dbReference>
<feature type="region of interest" description="Disordered" evidence="13">
    <location>
        <begin position="514"/>
        <end position="540"/>
    </location>
</feature>
<reference evidence="17 18" key="1">
    <citation type="submission" date="2015-01" db="EMBL/GenBank/DDBJ databases">
        <title>The Genome Sequence of Exophiala mesophila CBS40295.</title>
        <authorList>
            <consortium name="The Broad Institute Genomics Platform"/>
            <person name="Cuomo C."/>
            <person name="de Hoog S."/>
            <person name="Gorbushina A."/>
            <person name="Stielow B."/>
            <person name="Teixiera M."/>
            <person name="Abouelleil A."/>
            <person name="Chapman S.B."/>
            <person name="Priest M."/>
            <person name="Young S.K."/>
            <person name="Wortman J."/>
            <person name="Nusbaum C."/>
            <person name="Birren B."/>
        </authorList>
    </citation>
    <scope>NUCLEOTIDE SEQUENCE [LARGE SCALE GENOMIC DNA]</scope>
    <source>
        <strain evidence="17 18">CBS 40295</strain>
    </source>
</reference>
<dbReference type="Pfam" id="PF00271">
    <property type="entry name" value="Helicase_C"/>
    <property type="match status" value="1"/>
</dbReference>
<feature type="region of interest" description="Disordered" evidence="13">
    <location>
        <begin position="1"/>
        <end position="107"/>
    </location>
</feature>
<evidence type="ECO:0000256" key="8">
    <source>
        <dbReference type="ARBA" id="ARBA00022884"/>
    </source>
</evidence>
<feature type="compositionally biased region" description="Low complexity" evidence="13">
    <location>
        <begin position="14"/>
        <end position="29"/>
    </location>
</feature>
<dbReference type="VEuPathDB" id="FungiDB:PV10_09137"/>
<feature type="compositionally biased region" description="Basic residues" evidence="13">
    <location>
        <begin position="580"/>
        <end position="591"/>
    </location>
</feature>
<dbReference type="SMART" id="SM00490">
    <property type="entry name" value="HELICc"/>
    <property type="match status" value="1"/>
</dbReference>
<evidence type="ECO:0000256" key="7">
    <source>
        <dbReference type="ARBA" id="ARBA00022840"/>
    </source>
</evidence>
<dbReference type="AlphaFoldDB" id="A0A0D1WHC8"/>
<dbReference type="InterPro" id="IPR000629">
    <property type="entry name" value="RNA-helicase_DEAD-box_CS"/>
</dbReference>
<dbReference type="PROSITE" id="PS51192">
    <property type="entry name" value="HELICASE_ATP_BIND_1"/>
    <property type="match status" value="1"/>
</dbReference>
<dbReference type="HOGENOM" id="CLU_003041_1_1_1"/>
<evidence type="ECO:0000256" key="12">
    <source>
        <dbReference type="RuleBase" id="RU000492"/>
    </source>
</evidence>
<evidence type="ECO:0000256" key="4">
    <source>
        <dbReference type="ARBA" id="ARBA00022741"/>
    </source>
</evidence>
<evidence type="ECO:0000313" key="18">
    <source>
        <dbReference type="Proteomes" id="UP000054302"/>
    </source>
</evidence>
<feature type="compositionally biased region" description="Polar residues" evidence="13">
    <location>
        <begin position="95"/>
        <end position="107"/>
    </location>
</feature>
<dbReference type="EC" id="3.6.4.13" evidence="2"/>
<dbReference type="InterPro" id="IPR050079">
    <property type="entry name" value="DEAD_box_RNA_helicase"/>
</dbReference>
<evidence type="ECO:0000256" key="13">
    <source>
        <dbReference type="SAM" id="MobiDB-lite"/>
    </source>
</evidence>
<keyword evidence="18" id="KW-1185">Reference proteome</keyword>
<dbReference type="GO" id="GO:0005829">
    <property type="term" value="C:cytosol"/>
    <property type="evidence" value="ECO:0007669"/>
    <property type="project" value="TreeGrafter"/>
</dbReference>
<keyword evidence="3" id="KW-0690">Ribosome biogenesis</keyword>
<keyword evidence="6 12" id="KW-0347">Helicase</keyword>
<comment type="catalytic activity">
    <reaction evidence="10">
        <text>ATP + H2O = ADP + phosphate + H(+)</text>
        <dbReference type="Rhea" id="RHEA:13065"/>
        <dbReference type="ChEBI" id="CHEBI:15377"/>
        <dbReference type="ChEBI" id="CHEBI:15378"/>
        <dbReference type="ChEBI" id="CHEBI:30616"/>
        <dbReference type="ChEBI" id="CHEBI:43474"/>
        <dbReference type="ChEBI" id="CHEBI:456216"/>
        <dbReference type="EC" id="3.6.4.13"/>
    </reaction>
</comment>
<evidence type="ECO:0000256" key="5">
    <source>
        <dbReference type="ARBA" id="ARBA00022801"/>
    </source>
</evidence>
<dbReference type="PROSITE" id="PS51194">
    <property type="entry name" value="HELICASE_CTER"/>
    <property type="match status" value="1"/>
</dbReference>
<evidence type="ECO:0000259" key="16">
    <source>
        <dbReference type="PROSITE" id="PS51195"/>
    </source>
</evidence>
<dbReference type="GO" id="GO:0005634">
    <property type="term" value="C:nucleus"/>
    <property type="evidence" value="ECO:0007669"/>
    <property type="project" value="UniProtKB-SubCell"/>
</dbReference>
<dbReference type="PANTHER" id="PTHR47959:SF24">
    <property type="entry name" value="ATP-DEPENDENT RNA HELICASE"/>
    <property type="match status" value="1"/>
</dbReference>
<dbReference type="OrthoDB" id="10261904at2759"/>
<accession>A0A0D1WHC8</accession>
<protein>
    <recommendedName>
        <fullName evidence="2">RNA helicase</fullName>
        <ecNumber evidence="2">3.6.4.13</ecNumber>
    </recommendedName>
</protein>
<dbReference type="PROSITE" id="PS00039">
    <property type="entry name" value="DEAD_ATP_HELICASE"/>
    <property type="match status" value="1"/>
</dbReference>
<dbReference type="SMART" id="SM00487">
    <property type="entry name" value="DEXDc"/>
    <property type="match status" value="1"/>
</dbReference>
<dbReference type="InterPro" id="IPR001650">
    <property type="entry name" value="Helicase_C-like"/>
</dbReference>
<dbReference type="GO" id="GO:0010467">
    <property type="term" value="P:gene expression"/>
    <property type="evidence" value="ECO:0007669"/>
    <property type="project" value="UniProtKB-ARBA"/>
</dbReference>
<gene>
    <name evidence="17" type="ORF">PV10_09137</name>
</gene>
<evidence type="ECO:0000259" key="14">
    <source>
        <dbReference type="PROSITE" id="PS51192"/>
    </source>
</evidence>
<evidence type="ECO:0000256" key="6">
    <source>
        <dbReference type="ARBA" id="ARBA00022806"/>
    </source>
</evidence>
<dbReference type="InterPro" id="IPR027417">
    <property type="entry name" value="P-loop_NTPase"/>
</dbReference>
<name>A0A0D1WHC8_EXOME</name>
<dbReference type="EMBL" id="KN847526">
    <property type="protein sequence ID" value="KIV88220.1"/>
    <property type="molecule type" value="Genomic_DNA"/>
</dbReference>